<dbReference type="Proteomes" id="UP000198607">
    <property type="component" value="Unassembled WGS sequence"/>
</dbReference>
<proteinExistence type="predicted"/>
<gene>
    <name evidence="1" type="ORF">SAMN05660652_00444</name>
</gene>
<dbReference type="EMBL" id="FNCY01000001">
    <property type="protein sequence ID" value="SDG68331.1"/>
    <property type="molecule type" value="Genomic_DNA"/>
</dbReference>
<name>A0A1G7W8R8_9RHOO</name>
<dbReference type="AlphaFoldDB" id="A0A1G7W8R8"/>
<evidence type="ECO:0000313" key="2">
    <source>
        <dbReference type="Proteomes" id="UP000198607"/>
    </source>
</evidence>
<keyword evidence="2" id="KW-1185">Reference proteome</keyword>
<protein>
    <submittedName>
        <fullName evidence="1">Uncharacterized protein</fullName>
    </submittedName>
</protein>
<sequence length="88" mass="9836">MRTLEIGGFVKHDIDMPLVNELNAVNNESRAFKDDLGVGIPNDSSIPDTNPTAFNHPTAFIPRPKALRLQKLIESHYPLYPCTHLNTP</sequence>
<evidence type="ECO:0000313" key="1">
    <source>
        <dbReference type="EMBL" id="SDG68331.1"/>
    </source>
</evidence>
<organism evidence="1 2">
    <name type="scientific">Propionivibrio dicarboxylicus</name>
    <dbReference type="NCBI Taxonomy" id="83767"/>
    <lineage>
        <taxon>Bacteria</taxon>
        <taxon>Pseudomonadati</taxon>
        <taxon>Pseudomonadota</taxon>
        <taxon>Betaproteobacteria</taxon>
        <taxon>Rhodocyclales</taxon>
        <taxon>Rhodocyclaceae</taxon>
        <taxon>Propionivibrio</taxon>
    </lineage>
</organism>
<reference evidence="1 2" key="1">
    <citation type="submission" date="2016-10" db="EMBL/GenBank/DDBJ databases">
        <authorList>
            <person name="de Groot N.N."/>
        </authorList>
    </citation>
    <scope>NUCLEOTIDE SEQUENCE [LARGE SCALE GENOMIC DNA]</scope>
    <source>
        <strain evidence="1 2">DSM 5885</strain>
    </source>
</reference>
<accession>A0A1G7W8R8</accession>